<reference evidence="2" key="1">
    <citation type="submission" date="2015-08" db="EMBL/GenBank/DDBJ databases">
        <authorList>
            <person name="Babu N.S."/>
            <person name="Beckwith C.J."/>
            <person name="Beseler K.G."/>
            <person name="Brison A."/>
            <person name="Carone J.V."/>
            <person name="Caskin T.P."/>
            <person name="Diamond M."/>
            <person name="Durham M.E."/>
            <person name="Foxe J.M."/>
            <person name="Go M."/>
            <person name="Henderson B.A."/>
            <person name="Jones I.B."/>
            <person name="McGettigan J.A."/>
            <person name="Micheletti S.J."/>
            <person name="Nasrallah M.E."/>
            <person name="Ortiz D."/>
            <person name="Piller C.R."/>
            <person name="Privatt S.R."/>
            <person name="Schneider S.L."/>
            <person name="Sharp S."/>
            <person name="Smith T.C."/>
            <person name="Stanton J.D."/>
            <person name="Ullery H.E."/>
            <person name="Wilson R.J."/>
            <person name="Serrano M.G."/>
            <person name="Buck G."/>
            <person name="Lee V."/>
            <person name="Wang Y."/>
            <person name="Carvalho R."/>
            <person name="Voegtly L."/>
            <person name="Shi R."/>
            <person name="Duckworth R."/>
            <person name="Johnson A."/>
            <person name="Loviza R."/>
            <person name="Walstead R."/>
            <person name="Shah Z."/>
            <person name="Kiflezghi M."/>
            <person name="Wade K."/>
            <person name="Ball S.L."/>
            <person name="Bradley K.W."/>
            <person name="Asai D.J."/>
            <person name="Bowman C.A."/>
            <person name="Russell D.A."/>
            <person name="Pope W.H."/>
            <person name="Jacobs-Sera D."/>
            <person name="Hendrix R.W."/>
            <person name="Hatfull G.F."/>
        </authorList>
    </citation>
    <scope>NUCLEOTIDE SEQUENCE</scope>
</reference>
<evidence type="ECO:0000313" key="2">
    <source>
        <dbReference type="EMBL" id="CUR58379.1"/>
    </source>
</evidence>
<sequence length="417" mass="46045">MTELLNRHRILLALGSSGRWAPESTTAQERQIMGVQIRRYRHRILLWCATAVDGVTPKFTMTKRHRDPYGPADWLGYRLDQTLSQVGDGVPSMGELATPHPNQLVETWRQAAKACVLAERDLDALDYGRLSIAEKSCRTQGRSRLHTRTDRLGPPLLQRPRVAVPQEGSAQHRRRTGGRLRGCRRPRPLRGWRRTPATITGPPPPGVAGAVQAQHNLLVDLSFRLPTALNMRRIFGTQVQATAKAMRLAKQCAPELSGTLGRRAETYRLLGRESRNIGGLIGAGGPAAAESSNAHDRLRDVSVADPSSLRELARLFESTDARIASLIELGFGDCLYLVSVKPSLVAPVVDRSAARQRQGWVPVISSVQSELLPIVRERLRPPVPPATAMRDSAAGRREYDLTLNQQPGARPTARRGY</sequence>
<name>A0A2P2C8Q0_9ZZZZ</name>
<accession>A0A2P2C8Q0</accession>
<dbReference type="EMBL" id="CZKA01000045">
    <property type="protein sequence ID" value="CUR58379.1"/>
    <property type="molecule type" value="Genomic_DNA"/>
</dbReference>
<feature type="region of interest" description="Disordered" evidence="1">
    <location>
        <begin position="163"/>
        <end position="198"/>
    </location>
</feature>
<protein>
    <submittedName>
        <fullName evidence="2">Uncharacterized protein</fullName>
    </submittedName>
</protein>
<organism evidence="2">
    <name type="scientific">metagenome</name>
    <dbReference type="NCBI Taxonomy" id="256318"/>
    <lineage>
        <taxon>unclassified sequences</taxon>
        <taxon>metagenomes</taxon>
    </lineage>
</organism>
<proteinExistence type="predicted"/>
<evidence type="ECO:0000256" key="1">
    <source>
        <dbReference type="SAM" id="MobiDB-lite"/>
    </source>
</evidence>
<gene>
    <name evidence="2" type="ORF">NOCA250025</name>
</gene>
<feature type="compositionally biased region" description="Basic residues" evidence="1">
    <location>
        <begin position="171"/>
        <end position="193"/>
    </location>
</feature>
<dbReference type="AlphaFoldDB" id="A0A2P2C8Q0"/>